<evidence type="ECO:0000313" key="2">
    <source>
        <dbReference type="EMBL" id="MFC0543299.1"/>
    </source>
</evidence>
<proteinExistence type="predicted"/>
<dbReference type="Pfam" id="PF13575">
    <property type="entry name" value="DUF4135"/>
    <property type="match status" value="1"/>
</dbReference>
<comment type="caution">
    <text evidence="2">The sequence shown here is derived from an EMBL/GenBank/DDBJ whole genome shotgun (WGS) entry which is preliminary data.</text>
</comment>
<dbReference type="PRINTS" id="PR01950">
    <property type="entry name" value="LANCSUPER"/>
</dbReference>
<dbReference type="InterPro" id="IPR012341">
    <property type="entry name" value="6hp_glycosidase-like_sf"/>
</dbReference>
<evidence type="ECO:0000259" key="1">
    <source>
        <dbReference type="Pfam" id="PF13575"/>
    </source>
</evidence>
<keyword evidence="3" id="KW-1185">Reference proteome</keyword>
<dbReference type="Proteomes" id="UP001589810">
    <property type="component" value="Unassembled WGS sequence"/>
</dbReference>
<dbReference type="CDD" id="cd04792">
    <property type="entry name" value="LanM-like"/>
    <property type="match status" value="1"/>
</dbReference>
<sequence>MTEAGDFDDCLGCLVEPALADLDTGLRGIAGLTRAEAKAVHDGAAAALLETVRRKVTRTLVLELNAARVTGRLTGADPAARWSEFLELAARREFWDSLTEHYPTLLARVDAIVANRCAAALELATRFAADRDPALGELREVTFGAGDSHRHGRTVAIVRCANGNTVYKPRPVEVDRALSSFLSTLDVQIRVPDVVVRDGYGWAEFVTHRHCADDGELRDFYRGIGHWLAISRLVGGSDLHAENLIACGPVPIVVDCETLFTPSQPIEPSRGGIAVDKARDLVANSVLRTGLLPGRGMALGWRGVDMSATGSLPDQQPVTELPVVLGVGTDTAHVGKAVAEIPLAGNHPSPEPVLARYWPQVLAGFDELTGRLTALDRDGRLAALLEPFQTCEIRIVKRATEQYAEIGRMLWHPVSLHGPEQAIERAAKVLESPEIDDLLTGDIPFYPAVPGSVGVGEALDRWRRGDVEVERQVIRAALVSAYLNDGWMPDEKPMRPTVIRTDDLDRRRRRLAAELMQRLVRAAIRGADGTATWIAPVLSDTGWTVRPLSQDVYGGSAGVAMVLAGYQHEVAADRADPVPGVDSLLADTRRSFDGVTADMTQWRKDHPDHRPPQVGAYLGLGGLLWFQGSAGAADLAAAVAADQQYDVLMGMAGAIVPLLGLGRVDEARDIGDRLVDAAQVVDGKAHWASIRWPAGLGGFAHGSTGISWALDRLALVTGDDRYAAVAEAAQRYEESLYKIDRNGWLDNREKDRIGTAWCHGAAGIGIAAADLWHRTEHPQHLDVLRRSAQSMWPDSFGWNHTLCHGDLGCWEVVKEALDAGVGPAGLCRRELDAHVIGGLEEFGAISGLARDAFSPGLLPGLGGVAYQLLRMHPASDLPSVLLPHA</sequence>
<reference evidence="2 3" key="1">
    <citation type="submission" date="2024-09" db="EMBL/GenBank/DDBJ databases">
        <authorList>
            <person name="Sun Q."/>
            <person name="Mori K."/>
        </authorList>
    </citation>
    <scope>NUCLEOTIDE SEQUENCE [LARGE SCALE GENOMIC DNA]</scope>
    <source>
        <strain evidence="2 3">TBRC 1432</strain>
    </source>
</reference>
<organism evidence="2 3">
    <name type="scientific">Kutzneria chonburiensis</name>
    <dbReference type="NCBI Taxonomy" id="1483604"/>
    <lineage>
        <taxon>Bacteria</taxon>
        <taxon>Bacillati</taxon>
        <taxon>Actinomycetota</taxon>
        <taxon>Actinomycetes</taxon>
        <taxon>Pseudonocardiales</taxon>
        <taxon>Pseudonocardiaceae</taxon>
        <taxon>Kutzneria</taxon>
    </lineage>
</organism>
<dbReference type="RefSeq" id="WP_379794092.1">
    <property type="nucleotide sequence ID" value="NZ_JBHLUD010000004.1"/>
</dbReference>
<dbReference type="EMBL" id="JBHLUD010000004">
    <property type="protein sequence ID" value="MFC0543299.1"/>
    <property type="molecule type" value="Genomic_DNA"/>
</dbReference>
<feature type="domain" description="Lantibiotic biosynthesis protein dehydration" evidence="1">
    <location>
        <begin position="102"/>
        <end position="446"/>
    </location>
</feature>
<dbReference type="SUPFAM" id="SSF158745">
    <property type="entry name" value="LanC-like"/>
    <property type="match status" value="1"/>
</dbReference>
<evidence type="ECO:0000313" key="3">
    <source>
        <dbReference type="Proteomes" id="UP001589810"/>
    </source>
</evidence>
<gene>
    <name evidence="2" type="ORF">ACFFH7_17485</name>
</gene>
<dbReference type="SMART" id="SM01260">
    <property type="entry name" value="LANC_like"/>
    <property type="match status" value="1"/>
</dbReference>
<dbReference type="PIRSF" id="PIRSF037228">
    <property type="entry name" value="Lant_mod_RumM"/>
    <property type="match status" value="1"/>
</dbReference>
<dbReference type="Gene3D" id="1.50.10.10">
    <property type="match status" value="1"/>
</dbReference>
<dbReference type="Pfam" id="PF05147">
    <property type="entry name" value="LANC_like"/>
    <property type="match status" value="1"/>
</dbReference>
<accession>A0ABV6MT19</accession>
<dbReference type="InterPro" id="IPR017146">
    <property type="entry name" value="Lanti_2_LanM"/>
</dbReference>
<protein>
    <submittedName>
        <fullName evidence="2">Type 2 lanthipeptide synthetase LanM family protein</fullName>
    </submittedName>
</protein>
<dbReference type="InterPro" id="IPR007822">
    <property type="entry name" value="LANC-like"/>
</dbReference>
<name>A0ABV6MT19_9PSEU</name>
<dbReference type="InterPro" id="IPR025410">
    <property type="entry name" value="Lant_dehyd"/>
</dbReference>